<comment type="caution">
    <text evidence="1">The sequence shown here is derived from an EMBL/GenBank/DDBJ whole genome shotgun (WGS) entry which is preliminary data.</text>
</comment>
<evidence type="ECO:0000313" key="1">
    <source>
        <dbReference type="EMBL" id="KAL3789713.1"/>
    </source>
</evidence>
<reference evidence="1 2" key="1">
    <citation type="submission" date="2024-10" db="EMBL/GenBank/DDBJ databases">
        <title>Updated reference genomes for cyclostephanoid diatoms.</title>
        <authorList>
            <person name="Roberts W.R."/>
            <person name="Alverson A.J."/>
        </authorList>
    </citation>
    <scope>NUCLEOTIDE SEQUENCE [LARGE SCALE GENOMIC DNA]</scope>
    <source>
        <strain evidence="1 2">AJA010-31</strain>
    </source>
</reference>
<gene>
    <name evidence="1" type="ORF">ACHAWO_001061</name>
</gene>
<name>A0ABD3PNH3_9STRA</name>
<evidence type="ECO:0000313" key="2">
    <source>
        <dbReference type="Proteomes" id="UP001530400"/>
    </source>
</evidence>
<accession>A0ABD3PNH3</accession>
<organism evidence="1 2">
    <name type="scientific">Cyclotella atomus</name>
    <dbReference type="NCBI Taxonomy" id="382360"/>
    <lineage>
        <taxon>Eukaryota</taxon>
        <taxon>Sar</taxon>
        <taxon>Stramenopiles</taxon>
        <taxon>Ochrophyta</taxon>
        <taxon>Bacillariophyta</taxon>
        <taxon>Coscinodiscophyceae</taxon>
        <taxon>Thalassiosirophycidae</taxon>
        <taxon>Stephanodiscales</taxon>
        <taxon>Stephanodiscaceae</taxon>
        <taxon>Cyclotella</taxon>
    </lineage>
</organism>
<dbReference type="EMBL" id="JALLPJ020000515">
    <property type="protein sequence ID" value="KAL3789713.1"/>
    <property type="molecule type" value="Genomic_DNA"/>
</dbReference>
<sequence length="218" mass="25353">MRAAAKLAGRKDFGYQRSDILVNAGRRVRMMKTIASCVRNKMGYSDKVRRLAELLEFDLPDYDGLTYWRTRKMVTEAVVAKRDVQRMAAEHRAQWLDRMAQEAATLKPGSDWEKILKQMISASKQKATNKRLNSIFRTEWSSLDYIEVPNETWFLSSDGEELYEFDNGIFVAHQQIDERVFEPHGVCKVLPPDAIVKSTQYMWKNHQSMIRQNQAGEQ</sequence>
<keyword evidence="2" id="KW-1185">Reference proteome</keyword>
<protein>
    <submittedName>
        <fullName evidence="1">Uncharacterized protein</fullName>
    </submittedName>
</protein>
<dbReference type="AlphaFoldDB" id="A0ABD3PNH3"/>
<proteinExistence type="predicted"/>
<dbReference type="Proteomes" id="UP001530400">
    <property type="component" value="Unassembled WGS sequence"/>
</dbReference>